<comment type="similarity">
    <text evidence="6">Belongs to the azoreductase type 1 family.</text>
</comment>
<comment type="caution">
    <text evidence="8">The sequence shown here is derived from an EMBL/GenBank/DDBJ whole genome shotgun (WGS) entry which is preliminary data.</text>
</comment>
<organism evidence="8 9">
    <name type="scientific">Synechocystis salina LEGE 00031</name>
    <dbReference type="NCBI Taxonomy" id="1828736"/>
    <lineage>
        <taxon>Bacteria</taxon>
        <taxon>Bacillati</taxon>
        <taxon>Cyanobacteriota</taxon>
        <taxon>Cyanophyceae</taxon>
        <taxon>Synechococcales</taxon>
        <taxon>Merismopediaceae</taxon>
        <taxon>Synechocystis</taxon>
    </lineage>
</organism>
<feature type="domain" description="Flavodoxin-like fold" evidence="7">
    <location>
        <begin position="3"/>
        <end position="204"/>
    </location>
</feature>
<comment type="catalytic activity">
    <reaction evidence="6">
        <text>2 a quinone + NADH + H(+) = 2 a 1,4-benzosemiquinone + NAD(+)</text>
        <dbReference type="Rhea" id="RHEA:65952"/>
        <dbReference type="ChEBI" id="CHEBI:15378"/>
        <dbReference type="ChEBI" id="CHEBI:57540"/>
        <dbReference type="ChEBI" id="CHEBI:57945"/>
        <dbReference type="ChEBI" id="CHEBI:132124"/>
        <dbReference type="ChEBI" id="CHEBI:134225"/>
    </reaction>
</comment>
<dbReference type="HAMAP" id="MF_01216">
    <property type="entry name" value="Azoreductase_type1"/>
    <property type="match status" value="1"/>
</dbReference>
<evidence type="ECO:0000256" key="3">
    <source>
        <dbReference type="ARBA" id="ARBA00023002"/>
    </source>
</evidence>
<feature type="binding site" evidence="6">
    <location>
        <position position="10"/>
    </location>
    <ligand>
        <name>FMN</name>
        <dbReference type="ChEBI" id="CHEBI:58210"/>
    </ligand>
</feature>
<dbReference type="EMBL" id="JADEVV010000040">
    <property type="protein sequence ID" value="MBE9254823.1"/>
    <property type="molecule type" value="Genomic_DNA"/>
</dbReference>
<keyword evidence="2 6" id="KW-0288">FMN</keyword>
<keyword evidence="3 6" id="KW-0560">Oxidoreductase</keyword>
<dbReference type="Gene3D" id="3.40.50.360">
    <property type="match status" value="1"/>
</dbReference>
<dbReference type="EC" id="1.7.1.17" evidence="6"/>
<keyword evidence="4 6" id="KW-0520">NAD</keyword>
<dbReference type="Pfam" id="PF02525">
    <property type="entry name" value="Flavodoxin_2"/>
    <property type="match status" value="1"/>
</dbReference>
<evidence type="ECO:0000256" key="1">
    <source>
        <dbReference type="ARBA" id="ARBA00022630"/>
    </source>
</evidence>
<dbReference type="InterPro" id="IPR050104">
    <property type="entry name" value="FMN-dep_NADH:Q_OxRdtase_AzoR1"/>
</dbReference>
<comment type="subunit">
    <text evidence="6">Homodimer.</text>
</comment>
<dbReference type="PANTHER" id="PTHR43741:SF2">
    <property type="entry name" value="FMN-DEPENDENT NADH:QUINONE OXIDOREDUCTASE"/>
    <property type="match status" value="1"/>
</dbReference>
<evidence type="ECO:0000256" key="6">
    <source>
        <dbReference type="HAMAP-Rule" id="MF_01216"/>
    </source>
</evidence>
<name>A0ABR9VV85_9SYNC</name>
<dbReference type="InterPro" id="IPR023048">
    <property type="entry name" value="NADH:quinone_OxRdtase_FMN_depd"/>
</dbReference>
<comment type="catalytic activity">
    <reaction evidence="5">
        <text>N,N-dimethyl-1,4-phenylenediamine + anthranilate + 2 NAD(+) = 2-(4-dimethylaminophenyl)diazenylbenzoate + 2 NADH + 2 H(+)</text>
        <dbReference type="Rhea" id="RHEA:55872"/>
        <dbReference type="ChEBI" id="CHEBI:15378"/>
        <dbReference type="ChEBI" id="CHEBI:15783"/>
        <dbReference type="ChEBI" id="CHEBI:16567"/>
        <dbReference type="ChEBI" id="CHEBI:57540"/>
        <dbReference type="ChEBI" id="CHEBI:57945"/>
        <dbReference type="ChEBI" id="CHEBI:71579"/>
        <dbReference type="EC" id="1.7.1.17"/>
    </reaction>
    <physiologicalReaction direction="right-to-left" evidence="5">
        <dbReference type="Rhea" id="RHEA:55874"/>
    </physiologicalReaction>
</comment>
<dbReference type="EC" id="1.6.5.-" evidence="6"/>
<dbReference type="SUPFAM" id="SSF52218">
    <property type="entry name" value="Flavoproteins"/>
    <property type="match status" value="1"/>
</dbReference>
<dbReference type="RefSeq" id="WP_194020331.1">
    <property type="nucleotide sequence ID" value="NZ_JADEVV010000040.1"/>
</dbReference>
<proteinExistence type="inferred from homology"/>
<sequence>MTTILQIDASARVTRSLSRGLTTAFAEHWQKVRPDDTWITRDVGLNPPSAISENWIAAAFKPVDQRTLEQVTALRESDELLAELESADVIVIGTPMYNYGMPSALKAWIDQVIRIGRTFSFDLARGEQPIEPIQTGKILVILTASGEGGFEFGGVHGAQNHLDTAIITASRLLGVSEHHVIRIEYQEFGDDRHQQSKAAAYAAIPQLVEQLSQKVSISAVVV</sequence>
<accession>A0ABR9VV85</accession>
<evidence type="ECO:0000313" key="8">
    <source>
        <dbReference type="EMBL" id="MBE9254823.1"/>
    </source>
</evidence>
<protein>
    <recommendedName>
        <fullName evidence="6">FMN dependent NADH:quinone oxidoreductase</fullName>
        <ecNumber evidence="6">1.6.5.-</ecNumber>
    </recommendedName>
    <alternativeName>
        <fullName evidence="6">Azo-dye reductase</fullName>
    </alternativeName>
    <alternativeName>
        <fullName evidence="6">FMN-dependent NADH-azo compound oxidoreductase</fullName>
    </alternativeName>
    <alternativeName>
        <fullName evidence="6">FMN-dependent NADH-azoreductase</fullName>
        <ecNumber evidence="6">1.7.1.17</ecNumber>
    </alternativeName>
</protein>
<dbReference type="Proteomes" id="UP000658720">
    <property type="component" value="Unassembled WGS sequence"/>
</dbReference>
<dbReference type="InterPro" id="IPR029039">
    <property type="entry name" value="Flavoprotein-like_sf"/>
</dbReference>
<dbReference type="InterPro" id="IPR003680">
    <property type="entry name" value="Flavodoxin_fold"/>
</dbReference>
<dbReference type="PANTHER" id="PTHR43741">
    <property type="entry name" value="FMN-DEPENDENT NADH-AZOREDUCTASE 1"/>
    <property type="match status" value="1"/>
</dbReference>
<comment type="cofactor">
    <cofactor evidence="6">
        <name>FMN</name>
        <dbReference type="ChEBI" id="CHEBI:58210"/>
    </cofactor>
    <text evidence="6">Binds 1 FMN per subunit.</text>
</comment>
<keyword evidence="1 6" id="KW-0285">Flavoprotein</keyword>
<keyword evidence="9" id="KW-1185">Reference proteome</keyword>
<evidence type="ECO:0000313" key="9">
    <source>
        <dbReference type="Proteomes" id="UP000658720"/>
    </source>
</evidence>
<comment type="caution">
    <text evidence="6">Lacks conserved residue(s) required for the propagation of feature annotation.</text>
</comment>
<evidence type="ECO:0000256" key="5">
    <source>
        <dbReference type="ARBA" id="ARBA00048542"/>
    </source>
</evidence>
<gene>
    <name evidence="6" type="primary">azoR</name>
    <name evidence="8" type="ORF">IQ217_13440</name>
</gene>
<feature type="binding site" evidence="6">
    <location>
        <begin position="16"/>
        <end position="18"/>
    </location>
    <ligand>
        <name>FMN</name>
        <dbReference type="ChEBI" id="CHEBI:58210"/>
    </ligand>
</feature>
<evidence type="ECO:0000256" key="2">
    <source>
        <dbReference type="ARBA" id="ARBA00022643"/>
    </source>
</evidence>
<comment type="function">
    <text evidence="6">Quinone reductase that provides resistance to thiol-specific stress caused by electrophilic quinones.</text>
</comment>
<comment type="function">
    <text evidence="6">Also exhibits azoreductase activity. Catalyzes the reductive cleavage of the azo bond in aromatic azo compounds to the corresponding amines.</text>
</comment>
<evidence type="ECO:0000256" key="4">
    <source>
        <dbReference type="ARBA" id="ARBA00023027"/>
    </source>
</evidence>
<reference evidence="8 9" key="1">
    <citation type="submission" date="2020-10" db="EMBL/GenBank/DDBJ databases">
        <authorList>
            <person name="Castelo-Branco R."/>
            <person name="Eusebio N."/>
            <person name="Adriana R."/>
            <person name="Vieira A."/>
            <person name="Brugerolle De Fraissinette N."/>
            <person name="Rezende De Castro R."/>
            <person name="Schneider M.P."/>
            <person name="Vasconcelos V."/>
            <person name="Leao P.N."/>
        </authorList>
    </citation>
    <scope>NUCLEOTIDE SEQUENCE [LARGE SCALE GENOMIC DNA]</scope>
    <source>
        <strain evidence="8 9">LEGE 00031</strain>
    </source>
</reference>
<evidence type="ECO:0000259" key="7">
    <source>
        <dbReference type="Pfam" id="PF02525"/>
    </source>
</evidence>